<dbReference type="Proteomes" id="UP000289200">
    <property type="component" value="Unassembled WGS sequence"/>
</dbReference>
<name>A0A3S4CGT8_9BRAD</name>
<evidence type="ECO:0000313" key="5">
    <source>
        <dbReference type="Proteomes" id="UP000289200"/>
    </source>
</evidence>
<protein>
    <submittedName>
        <fullName evidence="4">Regulator of nucleoside diphosphate kinase</fullName>
    </submittedName>
</protein>
<dbReference type="EMBL" id="WNKV01000009">
    <property type="protein sequence ID" value="MTW17246.1"/>
    <property type="molecule type" value="Genomic_DNA"/>
</dbReference>
<dbReference type="GO" id="GO:0003677">
    <property type="term" value="F:DNA binding"/>
    <property type="evidence" value="ECO:0007669"/>
    <property type="project" value="InterPro"/>
</dbReference>
<evidence type="ECO:0000259" key="2">
    <source>
        <dbReference type="Pfam" id="PF14760"/>
    </source>
</evidence>
<accession>A0A3S4CGT8</accession>
<dbReference type="GO" id="GO:0032784">
    <property type="term" value="P:regulation of DNA-templated transcription elongation"/>
    <property type="evidence" value="ECO:0007669"/>
    <property type="project" value="InterPro"/>
</dbReference>
<dbReference type="RefSeq" id="WP_129608836.1">
    <property type="nucleotide sequence ID" value="NZ_UWOC01000136.1"/>
</dbReference>
<dbReference type="AlphaFoldDB" id="A0A3S4CGT8"/>
<dbReference type="OrthoDB" id="7948161at2"/>
<dbReference type="Proteomes" id="UP000438991">
    <property type="component" value="Unassembled WGS sequence"/>
</dbReference>
<feature type="region of interest" description="Disordered" evidence="1">
    <location>
        <begin position="130"/>
        <end position="158"/>
    </location>
</feature>
<evidence type="ECO:0000313" key="3">
    <source>
        <dbReference type="EMBL" id="MTW17246.1"/>
    </source>
</evidence>
<reference evidence="3 6" key="3">
    <citation type="submission" date="2019-11" db="EMBL/GenBank/DDBJ databases">
        <title>Whole-genome sequence of Rhodoplanes serenus DSM 18633, type strain.</title>
        <authorList>
            <person name="Kyndt J.A."/>
            <person name="Meyer T.E."/>
        </authorList>
    </citation>
    <scope>NUCLEOTIDE SEQUENCE [LARGE SCALE GENOMIC DNA]</scope>
    <source>
        <strain evidence="3 6">DSM 18633</strain>
    </source>
</reference>
<dbReference type="EMBL" id="UWOC01000136">
    <property type="protein sequence ID" value="VCU08819.1"/>
    <property type="molecule type" value="Genomic_DNA"/>
</dbReference>
<gene>
    <name evidence="4" type="primary">rnk_1</name>
    <name evidence="3" type="ORF">GJ689_13635</name>
    <name evidence="4" type="ORF">RHODGE_RHODGE_01981</name>
</gene>
<sequence length="158" mass="17154">MRKSVIPAVRLPRADHGRLLQLARLASRDDHPVAAFLLAEVDRARVVDDAAEQGDVVVLDRWVTYRIDDGPIASHILVHPEAYVDARRQLSVLSPVGAALVGIPVGEPMPFATIEGVPRVVTALSVDPEPKVTSLTQWRRPAPRTAEHDPYDPGPSAA</sequence>
<dbReference type="Pfam" id="PF14760">
    <property type="entry name" value="Rnk_N"/>
    <property type="match status" value="1"/>
</dbReference>
<evidence type="ECO:0000313" key="4">
    <source>
        <dbReference type="EMBL" id="VCU08819.1"/>
    </source>
</evidence>
<feature type="domain" description="Regulator of nucleoside diphosphate kinase N-terminal" evidence="2">
    <location>
        <begin position="13"/>
        <end position="47"/>
    </location>
</feature>
<dbReference type="GO" id="GO:0016301">
    <property type="term" value="F:kinase activity"/>
    <property type="evidence" value="ECO:0007669"/>
    <property type="project" value="UniProtKB-KW"/>
</dbReference>
<organism evidence="4 5">
    <name type="scientific">Rhodoplanes serenus</name>
    <dbReference type="NCBI Taxonomy" id="200615"/>
    <lineage>
        <taxon>Bacteria</taxon>
        <taxon>Pseudomonadati</taxon>
        <taxon>Pseudomonadota</taxon>
        <taxon>Alphaproteobacteria</taxon>
        <taxon>Hyphomicrobiales</taxon>
        <taxon>Nitrobacteraceae</taxon>
        <taxon>Rhodoplanes</taxon>
    </lineage>
</organism>
<proteinExistence type="predicted"/>
<comment type="caution">
    <text evidence="4">The sequence shown here is derived from an EMBL/GenBank/DDBJ whole genome shotgun (WGS) entry which is preliminary data.</text>
</comment>
<dbReference type="InterPro" id="IPR036953">
    <property type="entry name" value="GreA/GreB_C_sf"/>
</dbReference>
<keyword evidence="4" id="KW-0418">Kinase</keyword>
<dbReference type="InterPro" id="IPR029462">
    <property type="entry name" value="Rnk_N"/>
</dbReference>
<evidence type="ECO:0000313" key="6">
    <source>
        <dbReference type="Proteomes" id="UP000438991"/>
    </source>
</evidence>
<dbReference type="SUPFAM" id="SSF54534">
    <property type="entry name" value="FKBP-like"/>
    <property type="match status" value="1"/>
</dbReference>
<evidence type="ECO:0000256" key="1">
    <source>
        <dbReference type="SAM" id="MobiDB-lite"/>
    </source>
</evidence>
<dbReference type="Gene3D" id="3.10.50.30">
    <property type="entry name" value="Transcription elongation factor, GreA/GreB, C-terminal domain"/>
    <property type="match status" value="1"/>
</dbReference>
<reference evidence="5" key="2">
    <citation type="submission" date="2018-10" db="EMBL/GenBank/DDBJ databases">
        <authorList>
            <person name="Peiro R."/>
            <person name="Begona"/>
            <person name="Cbmso G."/>
            <person name="Lopez M."/>
            <person name="Gonzalez S."/>
            <person name="Sacristan E."/>
            <person name="Castillo E."/>
        </authorList>
    </citation>
    <scope>NUCLEOTIDE SEQUENCE [LARGE SCALE GENOMIC DNA]</scope>
</reference>
<keyword evidence="5" id="KW-1185">Reference proteome</keyword>
<reference evidence="4" key="1">
    <citation type="submission" date="2018-10" db="EMBL/GenBank/DDBJ databases">
        <authorList>
            <person name="Peiro R."/>
            <person name="Begona"/>
            <person name="Cbmso G."/>
            <person name="Lopez M."/>
            <person name="Gonzalez S."/>
            <person name="Sacristan E."/>
            <person name="Castillo E."/>
        </authorList>
    </citation>
    <scope>NUCLEOTIDE SEQUENCE</scope>
    <source>
        <strain evidence="4">Rhod_genome</strain>
    </source>
</reference>
<keyword evidence="4" id="KW-0808">Transferase</keyword>